<comment type="caution">
    <text evidence="1">The sequence shown here is derived from an EMBL/GenBank/DDBJ whole genome shotgun (WGS) entry which is preliminary data.</text>
</comment>
<accession>A0A7Z0MN68</accession>
<gene>
    <name evidence="1" type="ORF">H0A75_03085</name>
</gene>
<protein>
    <submittedName>
        <fullName evidence="1">Uncharacterized protein</fullName>
    </submittedName>
</protein>
<proteinExistence type="predicted"/>
<dbReference type="EMBL" id="JACCHS010000037">
    <property type="protein sequence ID" value="NYT46769.1"/>
    <property type="molecule type" value="Genomic_DNA"/>
</dbReference>
<reference evidence="1 2" key="1">
    <citation type="submission" date="2020-05" db="EMBL/GenBank/DDBJ databases">
        <title>Horizontal transmission and recombination maintain forever young bacterial symbiont genomes.</title>
        <authorList>
            <person name="Russell S.L."/>
            <person name="Pepper-Tunick E."/>
            <person name="Svedberg J."/>
            <person name="Byrne A."/>
            <person name="Ruelas Castillo J."/>
            <person name="Vollmers C."/>
            <person name="Beinart R.A."/>
            <person name="Corbett-Detig R."/>
        </authorList>
    </citation>
    <scope>NUCLEOTIDE SEQUENCE [LARGE SCALE GENOMIC DNA]</scope>
    <source>
        <strain evidence="1">4727-3</strain>
    </source>
</reference>
<dbReference type="AlphaFoldDB" id="A0A7Z0MN68"/>
<sequence>MAVSIAKTLNAERIIAIRSGLAQVKIENIKAPVIDPDTVFSALEEDRHSGLLAETITTSPVRYQASLSYPGQLEKFPRGEVTIPIGPLNL</sequence>
<dbReference type="Proteomes" id="UP000537890">
    <property type="component" value="Unassembled WGS sequence"/>
</dbReference>
<organism evidence="1 2">
    <name type="scientific">Candidatus Methanofishera endochildressiae</name>
    <dbReference type="NCBI Taxonomy" id="2738884"/>
    <lineage>
        <taxon>Bacteria</taxon>
        <taxon>Pseudomonadati</taxon>
        <taxon>Pseudomonadota</taxon>
        <taxon>Gammaproteobacteria</taxon>
        <taxon>Candidatus Methanofishera</taxon>
    </lineage>
</organism>
<evidence type="ECO:0000313" key="2">
    <source>
        <dbReference type="Proteomes" id="UP000537890"/>
    </source>
</evidence>
<evidence type="ECO:0000313" key="1">
    <source>
        <dbReference type="EMBL" id="NYT46769.1"/>
    </source>
</evidence>
<name>A0A7Z0MN68_9GAMM</name>